<feature type="region of interest" description="Disordered" evidence="1">
    <location>
        <begin position="122"/>
        <end position="164"/>
    </location>
</feature>
<dbReference type="RefSeq" id="WP_073538472.1">
    <property type="nucleotide sequence ID" value="NZ_CP018335.1"/>
</dbReference>
<dbReference type="Proteomes" id="UP000184604">
    <property type="component" value="Chromosome"/>
</dbReference>
<feature type="chain" id="PRO_5038375391" evidence="2">
    <location>
        <begin position="23"/>
        <end position="164"/>
    </location>
</feature>
<evidence type="ECO:0000256" key="1">
    <source>
        <dbReference type="SAM" id="MobiDB-lite"/>
    </source>
</evidence>
<keyword evidence="2" id="KW-0732">Signal</keyword>
<sequence length="164" mass="17174">MSRTKYKLISAVMLTAPLLLNTGIGTTVSAHPINNGVQPIVYKYNYTFANFQTKLDSLVAAGVITQSQETIVLNLYYSGQITTRSTFKAQLDALVAAGTITQSQEYSILNVFTAWGTSWELPAPPNNPGHNGGSPNGAGHNGGSPNGSGHNGGSPNGSGHNRGK</sequence>
<evidence type="ECO:0000313" key="4">
    <source>
        <dbReference type="Proteomes" id="UP000184604"/>
    </source>
</evidence>
<feature type="compositionally biased region" description="Gly residues" evidence="1">
    <location>
        <begin position="130"/>
        <end position="156"/>
    </location>
</feature>
<protein>
    <submittedName>
        <fullName evidence="3">Uncharacterized protein</fullName>
    </submittedName>
</protein>
<dbReference type="OrthoDB" id="1738994at2"/>
<organism evidence="3 4">
    <name type="scientific">Clostridium kluyveri</name>
    <dbReference type="NCBI Taxonomy" id="1534"/>
    <lineage>
        <taxon>Bacteria</taxon>
        <taxon>Bacillati</taxon>
        <taxon>Bacillota</taxon>
        <taxon>Clostridia</taxon>
        <taxon>Eubacteriales</taxon>
        <taxon>Clostridiaceae</taxon>
        <taxon>Clostridium</taxon>
    </lineage>
</organism>
<evidence type="ECO:0000313" key="3">
    <source>
        <dbReference type="EMBL" id="APM38827.1"/>
    </source>
</evidence>
<proteinExistence type="predicted"/>
<dbReference type="EMBL" id="CP018335">
    <property type="protein sequence ID" value="APM38827.1"/>
    <property type="molecule type" value="Genomic_DNA"/>
</dbReference>
<evidence type="ECO:0000256" key="2">
    <source>
        <dbReference type="SAM" id="SignalP"/>
    </source>
</evidence>
<dbReference type="AlphaFoldDB" id="A0A1L5F772"/>
<name>A0A1L5F772_CLOKL</name>
<feature type="signal peptide" evidence="2">
    <location>
        <begin position="1"/>
        <end position="22"/>
    </location>
</feature>
<gene>
    <name evidence="3" type="ORF">BS101_08705</name>
</gene>
<accession>A0A1L5F772</accession>
<reference evidence="3 4" key="1">
    <citation type="submission" date="2016-12" db="EMBL/GenBank/DDBJ databases">
        <title>Complete genome sequence of Clostridium kluyveri JZZ isolated from the pit mud of a Chinese flavor liquor-making factory.</title>
        <authorList>
            <person name="Wang Y."/>
        </authorList>
    </citation>
    <scope>NUCLEOTIDE SEQUENCE [LARGE SCALE GENOMIC DNA]</scope>
    <source>
        <strain evidence="3 4">JZZ</strain>
    </source>
</reference>